<dbReference type="InterPro" id="IPR015217">
    <property type="entry name" value="Invasin_dom_3"/>
</dbReference>
<comment type="similarity">
    <text evidence="1">Belongs to the intimin/invasin family.</text>
</comment>
<feature type="domain" description="Big-1" evidence="3">
    <location>
        <begin position="181"/>
        <end position="273"/>
    </location>
</feature>
<dbReference type="EMBL" id="JAAIKC010000012">
    <property type="protein sequence ID" value="NEW08995.1"/>
    <property type="molecule type" value="Genomic_DNA"/>
</dbReference>
<dbReference type="Pfam" id="PF09134">
    <property type="entry name" value="Invasin_D3"/>
    <property type="match status" value="7"/>
</dbReference>
<dbReference type="PROSITE" id="PS51272">
    <property type="entry name" value="SLH"/>
    <property type="match status" value="3"/>
</dbReference>
<dbReference type="InterPro" id="IPR025883">
    <property type="entry name" value="Cadherin-like_domain"/>
</dbReference>
<dbReference type="InterPro" id="IPR001119">
    <property type="entry name" value="SLH_dom"/>
</dbReference>
<sequence length="1603" mass="164078">MKGLKRNKRWIAMILIFMITLGGSSGGYVFAVSSAVLDQEQLNASGNVWVSHDNPRYQTFTPAITGNLSKIDLNTFDSFGSPGAILLSIYKEGDLSTPLATAQLGAYSAGWVSFDFSGASPYLKKDTMYRMIATTEFGNPSGFGWYLSSSNLYTRGYCSANDRDFSFRTYMIADYSISPGGSDVSSAHSNLIADGTSQTTISVKLKDAQGNALTSGGAAVAIASTLGTVGPVTDNQNGTYTATLTAPTTVGAATISASVGGSAITATATVQFVPGAPSTVKSMVEAGNATLAADGTSQTTISVKLKDAQGNALTSGGAAVAITSTLGAVGPVTDNQNGTYTATLKAPLTVGTATINASVGGSAIAGTVSVQFVPGAPSTAKSTVEAGDASLTADGTSLTTVSVKLKDAQGNALTSGGATVAITSTLGTVGPVTDNQNGTYTATLKAPLTVGTATISASVGGNAIAATVSVQFVTGAPSTAKSTVEAGDASLTADGTSQTTISVKLKDAQGNALTSGGAAVAITSTLGAVGPVTDNQNGTYMATLTAPTTVGTATISASVGGSAITATATVQFVPGAPSTAKSTVEAGDASLTADGTSQTTVSVKLKDAQGNALTSGGATVAITSTLGTVGPVTDNQNGTYTATLKAPLTVGTATISASVGGNAIAATVSVQFVTGAPSTAKSTVEAGDASLTADGTSQTTVSVKLKDAQGNALTSGGAAVTITSTLGAVGPVTDNQNGTYTATLKAPLTVGTATINASVGGSAIAATATVQFVTGAPSTAKSTVEVGDASLTADGTSQTTVSVKLKDAQGHALTNGGAAVAITSTLGTVGPVTDNQNGTYTATLKAPLTVGTATISASVGGSAIVATVSVQFVTGAVSSSHSTVTASDLVVRADGKSKALIFVKLKDDYNHPITGKRVLLQAHGGRSVINDVYGLTDENGLATLSVSNTVAENVMYSAKEEASGLSLDQTVNITFTYDQPPNIELQADPIAATFGSVTVTVMASVYGEFNSVSSIKWAAGSRSISYFDTLGVKITDHFTVQENGIYSVYVADTAGNANVSLIEVQNIVPLSSNASLSGWQLIGLGGTVKFDFDPKTMSNSVDVSHSVYGLKMILTTAEAYSVVYVNGLQVTSNSITKEYSLVTGKNTFEIRVKAQDGSIKMYTLDVVRSSASSNSDSDRNSPSNAASPSSPNNSLVIWINDKGVPGIASFQIDTNGVKSIDVLLDTDTLRKVIDSLSAATEVNLSISVTDKADKIALRLPGEAVTLLAKKSATITLKTQHGQYRLPLAEVVNQESDWANDAEAQITIKHGNGEVLPGLQEAANKGGFQLVADPIYFDLHVRNHGERKEISSFKRYVERVIYLPMDFARSASTVTVWDQKLGVRPVPTEFTKVDGHPAAVIRSLTNSAYVLVSKTSQLTDIQGHWAASEIGDMNSRMIVHGVDESRFAPDVAITRAELAALLVRALGLPEGGNHADFQDVSESSWYSSAVAAVKAYGIMDGFKEGTFGPNREVSRQEAIVTIVRALRLADASLATSNVGVQEDLAVYVDHNQIGDWASDAIRTAMHEGLVNGYGNELRPQKSLTRAETTVLLYRMLLKAEFINE</sequence>
<feature type="domain" description="Big-1" evidence="3">
    <location>
        <begin position="481"/>
        <end position="573"/>
    </location>
</feature>
<dbReference type="InterPro" id="IPR013783">
    <property type="entry name" value="Ig-like_fold"/>
</dbReference>
<evidence type="ECO:0000259" key="4">
    <source>
        <dbReference type="PROSITE" id="PS51272"/>
    </source>
</evidence>
<proteinExistence type="inferred from homology"/>
<feature type="domain" description="SLH" evidence="4">
    <location>
        <begin position="1472"/>
        <end position="1535"/>
    </location>
</feature>
<dbReference type="InterPro" id="IPR003344">
    <property type="entry name" value="Big_1_dom"/>
</dbReference>
<reference evidence="5" key="1">
    <citation type="submission" date="2020-02" db="EMBL/GenBank/DDBJ databases">
        <authorList>
            <person name="Shen X.-R."/>
            <person name="Zhang Y.-X."/>
        </authorList>
    </citation>
    <scope>NUCLEOTIDE SEQUENCE</scope>
    <source>
        <strain evidence="5">SYP-B3998</strain>
    </source>
</reference>
<dbReference type="SMART" id="SM00634">
    <property type="entry name" value="BID_1"/>
    <property type="match status" value="8"/>
</dbReference>
<feature type="domain" description="Big-1" evidence="3">
    <location>
        <begin position="681"/>
        <end position="773"/>
    </location>
</feature>
<gene>
    <name evidence="5" type="ORF">GK047_23665</name>
</gene>
<dbReference type="PROSITE" id="PS51127">
    <property type="entry name" value="BIG1"/>
    <property type="match status" value="7"/>
</dbReference>
<dbReference type="PANTHER" id="PTHR43308">
    <property type="entry name" value="OUTER MEMBRANE PROTEIN ALPHA-RELATED"/>
    <property type="match status" value="1"/>
</dbReference>
<feature type="domain" description="SLH" evidence="4">
    <location>
        <begin position="1412"/>
        <end position="1471"/>
    </location>
</feature>
<dbReference type="Pfam" id="PF00395">
    <property type="entry name" value="SLH"/>
    <property type="match status" value="3"/>
</dbReference>
<dbReference type="InterPro" id="IPR008964">
    <property type="entry name" value="Invasin/intimin_cell_adhesion"/>
</dbReference>
<name>A0A6G4A3M6_9BACL</name>
<evidence type="ECO:0000313" key="5">
    <source>
        <dbReference type="EMBL" id="NEW08995.1"/>
    </source>
</evidence>
<dbReference type="Gene3D" id="2.60.40.10">
    <property type="entry name" value="Immunoglobulins"/>
    <property type="match status" value="8"/>
</dbReference>
<organism evidence="5">
    <name type="scientific">Paenibacillus sp. SYP-B3998</name>
    <dbReference type="NCBI Taxonomy" id="2678564"/>
    <lineage>
        <taxon>Bacteria</taxon>
        <taxon>Bacillati</taxon>
        <taxon>Bacillota</taxon>
        <taxon>Bacilli</taxon>
        <taxon>Bacillales</taxon>
        <taxon>Paenibacillaceae</taxon>
        <taxon>Paenibacillus</taxon>
    </lineage>
</organism>
<feature type="domain" description="Big-1" evidence="3">
    <location>
        <begin position="381"/>
        <end position="473"/>
    </location>
</feature>
<evidence type="ECO:0000256" key="1">
    <source>
        <dbReference type="ARBA" id="ARBA00010116"/>
    </source>
</evidence>
<dbReference type="RefSeq" id="WP_163952423.1">
    <property type="nucleotide sequence ID" value="NZ_JAAIKC010000012.1"/>
</dbReference>
<feature type="domain" description="Big-1" evidence="3">
    <location>
        <begin position="781"/>
        <end position="873"/>
    </location>
</feature>
<feature type="domain" description="SLH" evidence="4">
    <location>
        <begin position="1543"/>
        <end position="1603"/>
    </location>
</feature>
<comment type="caution">
    <text evidence="5">The sequence shown here is derived from an EMBL/GenBank/DDBJ whole genome shotgun (WGS) entry which is preliminary data.</text>
</comment>
<dbReference type="PANTHER" id="PTHR43308:SF5">
    <property type="entry name" value="S-LAYER PROTEIN _ PEPTIDOGLYCAN ENDO-BETA-N-ACETYLGLUCOSAMINIDASE"/>
    <property type="match status" value="1"/>
</dbReference>
<dbReference type="Pfam" id="PF02369">
    <property type="entry name" value="Big_1"/>
    <property type="match status" value="1"/>
</dbReference>
<dbReference type="Pfam" id="PF12733">
    <property type="entry name" value="Cadherin-like"/>
    <property type="match status" value="1"/>
</dbReference>
<feature type="domain" description="Big-1" evidence="3">
    <location>
        <begin position="281"/>
        <end position="373"/>
    </location>
</feature>
<feature type="region of interest" description="Disordered" evidence="2">
    <location>
        <begin position="1171"/>
        <end position="1191"/>
    </location>
</feature>
<accession>A0A6G4A3M6</accession>
<feature type="domain" description="Big-1" evidence="3">
    <location>
        <begin position="581"/>
        <end position="673"/>
    </location>
</feature>
<evidence type="ECO:0000256" key="2">
    <source>
        <dbReference type="SAM" id="MobiDB-lite"/>
    </source>
</evidence>
<dbReference type="SUPFAM" id="SSF49373">
    <property type="entry name" value="Invasin/intimin cell-adhesion fragments"/>
    <property type="match status" value="8"/>
</dbReference>
<evidence type="ECO:0000259" key="3">
    <source>
        <dbReference type="PROSITE" id="PS51127"/>
    </source>
</evidence>
<dbReference type="InterPro" id="IPR051465">
    <property type="entry name" value="Cell_Envelope_Struct_Comp"/>
</dbReference>
<protein>
    <submittedName>
        <fullName evidence="5">Uncharacterized protein</fullName>
    </submittedName>
</protein>